<dbReference type="SUPFAM" id="SSF141571">
    <property type="entry name" value="Pentapeptide repeat-like"/>
    <property type="match status" value="1"/>
</dbReference>
<dbReference type="Pfam" id="PF13576">
    <property type="entry name" value="Pentapeptide_3"/>
    <property type="match status" value="1"/>
</dbReference>
<name>A0A3A9Y3M5_9ACTN</name>
<dbReference type="AlphaFoldDB" id="A0A3A9Y3M5"/>
<dbReference type="InterPro" id="IPR001646">
    <property type="entry name" value="5peptide_repeat"/>
</dbReference>
<dbReference type="PANTHER" id="PTHR14136">
    <property type="entry name" value="BTB_POZ DOMAIN-CONTAINING PROTEIN KCTD9"/>
    <property type="match status" value="1"/>
</dbReference>
<dbReference type="RefSeq" id="WP_120690959.1">
    <property type="nucleotide sequence ID" value="NZ_RAZT01000022.1"/>
</dbReference>
<dbReference type="InterPro" id="IPR051082">
    <property type="entry name" value="Pentapeptide-BTB/POZ_domain"/>
</dbReference>
<reference evidence="1 2" key="1">
    <citation type="submission" date="2018-09" db="EMBL/GenBank/DDBJ databases">
        <title>Micromonospora sp. nov. MS1-9, isolated from a root of Musa sp.</title>
        <authorList>
            <person name="Kuncharoen N."/>
            <person name="Kudo T."/>
            <person name="Ohkuma M."/>
            <person name="Yuki M."/>
            <person name="Tanasupawat S."/>
        </authorList>
    </citation>
    <scope>NUCLEOTIDE SEQUENCE [LARGE SCALE GENOMIC DNA]</scope>
    <source>
        <strain evidence="1 2">MS1-9</strain>
    </source>
</reference>
<accession>A0A3A9Y3M5</accession>
<dbReference type="Proteomes" id="UP000275865">
    <property type="component" value="Unassembled WGS sequence"/>
</dbReference>
<comment type="caution">
    <text evidence="1">The sequence shown here is derived from an EMBL/GenBank/DDBJ whole genome shotgun (WGS) entry which is preliminary data.</text>
</comment>
<organism evidence="1 2">
    <name type="scientific">Micromonospora musae</name>
    <dbReference type="NCBI Taxonomy" id="1894970"/>
    <lineage>
        <taxon>Bacteria</taxon>
        <taxon>Bacillati</taxon>
        <taxon>Actinomycetota</taxon>
        <taxon>Actinomycetes</taxon>
        <taxon>Micromonosporales</taxon>
        <taxon>Micromonosporaceae</taxon>
        <taxon>Micromonospora</taxon>
    </lineage>
</organism>
<dbReference type="Gene3D" id="2.160.20.80">
    <property type="entry name" value="E3 ubiquitin-protein ligase SopA"/>
    <property type="match status" value="1"/>
</dbReference>
<dbReference type="Pfam" id="PF00805">
    <property type="entry name" value="Pentapeptide"/>
    <property type="match status" value="1"/>
</dbReference>
<protein>
    <submittedName>
        <fullName evidence="1">Pentapeptide repeat-containing protein</fullName>
    </submittedName>
</protein>
<proteinExistence type="predicted"/>
<sequence length="228" mass="24577">MRTTTVGDVTILLPDLDPEDLDQVSDLPDDDLHDGLVQGASWRGRQIADWSIRGCRITGADLGEIAWEGGVLYGCEIVQTDLSGAALTGVSFERCSVTGSRFTGARLIDVRLKDVLFDNCRFDYATLNRVSAAGSVALIDCTLVHGTWSSCRLSGVVLRSCDLSDLELDSCRLDGADLRGSRLHAFAASLDNLQGVALTEEQLPELTRMAIDALSIDVRADAARGHDH</sequence>
<evidence type="ECO:0000313" key="1">
    <source>
        <dbReference type="EMBL" id="RKN26186.1"/>
    </source>
</evidence>
<dbReference type="EMBL" id="RAZT01000022">
    <property type="protein sequence ID" value="RKN26186.1"/>
    <property type="molecule type" value="Genomic_DNA"/>
</dbReference>
<gene>
    <name evidence="1" type="ORF">D7044_30605</name>
</gene>
<dbReference type="PANTHER" id="PTHR14136:SF17">
    <property type="entry name" value="BTB_POZ DOMAIN-CONTAINING PROTEIN KCTD9"/>
    <property type="match status" value="1"/>
</dbReference>
<evidence type="ECO:0000313" key="2">
    <source>
        <dbReference type="Proteomes" id="UP000275865"/>
    </source>
</evidence>